<dbReference type="InterPro" id="IPR002467">
    <property type="entry name" value="Pept_M24A_MAP1"/>
</dbReference>
<evidence type="ECO:0000256" key="6">
    <source>
        <dbReference type="HAMAP-Rule" id="MF_01974"/>
    </source>
</evidence>
<keyword evidence="3 6" id="KW-0645">Protease</keyword>
<dbReference type="PANTHER" id="PTHR43330:SF27">
    <property type="entry name" value="METHIONINE AMINOPEPTIDASE"/>
    <property type="match status" value="1"/>
</dbReference>
<keyword evidence="5 6" id="KW-0378">Hydrolase</keyword>
<dbReference type="GO" id="GO:0006508">
    <property type="term" value="P:proteolysis"/>
    <property type="evidence" value="ECO:0007669"/>
    <property type="project" value="UniProtKB-KW"/>
</dbReference>
<feature type="binding site" evidence="6">
    <location>
        <position position="174"/>
    </location>
    <ligand>
        <name>a divalent metal cation</name>
        <dbReference type="ChEBI" id="CHEBI:60240"/>
        <label>2</label>
        <note>catalytic</note>
    </ligand>
</feature>
<feature type="binding site" evidence="6">
    <location>
        <position position="239"/>
    </location>
    <ligand>
        <name>a divalent metal cation</name>
        <dbReference type="ChEBI" id="CHEBI:60240"/>
        <label>2</label>
        <note>catalytic</note>
    </ligand>
</feature>
<evidence type="ECO:0000256" key="3">
    <source>
        <dbReference type="ARBA" id="ARBA00022670"/>
    </source>
</evidence>
<dbReference type="SUPFAM" id="SSF55920">
    <property type="entry name" value="Creatinase/aminopeptidase"/>
    <property type="match status" value="1"/>
</dbReference>
<organism evidence="9 10">
    <name type="scientific">Maridesulfovibrio ferrireducens</name>
    <dbReference type="NCBI Taxonomy" id="246191"/>
    <lineage>
        <taxon>Bacteria</taxon>
        <taxon>Pseudomonadati</taxon>
        <taxon>Thermodesulfobacteriota</taxon>
        <taxon>Desulfovibrionia</taxon>
        <taxon>Desulfovibrionales</taxon>
        <taxon>Desulfovibrionaceae</taxon>
        <taxon>Maridesulfovibrio</taxon>
    </lineage>
</organism>
<evidence type="ECO:0000313" key="10">
    <source>
        <dbReference type="Proteomes" id="UP000199053"/>
    </source>
</evidence>
<name>A0A1G9IA84_9BACT</name>
<comment type="caution">
    <text evidence="6">Lacks conserved residue(s) required for the propagation of feature annotation.</text>
</comment>
<dbReference type="EC" id="3.4.11.18" evidence="6 7"/>
<comment type="subunit">
    <text evidence="6">Monomer.</text>
</comment>
<dbReference type="AlphaFoldDB" id="A0A1G9IA84"/>
<dbReference type="STRING" id="246191.SAMN05660337_2506"/>
<dbReference type="EMBL" id="FNGA01000003">
    <property type="protein sequence ID" value="SDL22160.1"/>
    <property type="molecule type" value="Genomic_DNA"/>
</dbReference>
<dbReference type="Gene3D" id="3.90.230.10">
    <property type="entry name" value="Creatinase/methionine aminopeptidase superfamily"/>
    <property type="match status" value="1"/>
</dbReference>
<evidence type="ECO:0000259" key="8">
    <source>
        <dbReference type="Pfam" id="PF00557"/>
    </source>
</evidence>
<feature type="binding site" evidence="6">
    <location>
        <position position="111"/>
    </location>
    <ligand>
        <name>a divalent metal cation</name>
        <dbReference type="ChEBI" id="CHEBI:60240"/>
        <label>2</label>
        <note>catalytic</note>
    </ligand>
</feature>
<evidence type="ECO:0000313" key="9">
    <source>
        <dbReference type="EMBL" id="SDL22160.1"/>
    </source>
</evidence>
<dbReference type="InterPro" id="IPR036005">
    <property type="entry name" value="Creatinase/aminopeptidase-like"/>
</dbReference>
<dbReference type="PANTHER" id="PTHR43330">
    <property type="entry name" value="METHIONINE AMINOPEPTIDASE"/>
    <property type="match status" value="1"/>
</dbReference>
<evidence type="ECO:0000256" key="7">
    <source>
        <dbReference type="RuleBase" id="RU003653"/>
    </source>
</evidence>
<dbReference type="InterPro" id="IPR000994">
    <property type="entry name" value="Pept_M24"/>
</dbReference>
<comment type="similarity">
    <text evidence="6">Belongs to the peptidase M24A family. Methionine aminopeptidase type 1 subfamily.</text>
</comment>
<keyword evidence="2 6" id="KW-0031">Aminopeptidase</keyword>
<comment type="catalytic activity">
    <reaction evidence="6 7">
        <text>Release of N-terminal amino acids, preferentially methionine, from peptides and arylamides.</text>
        <dbReference type="EC" id="3.4.11.18"/>
    </reaction>
</comment>
<dbReference type="InterPro" id="IPR001714">
    <property type="entry name" value="Pept_M24_MAP"/>
</dbReference>
<feature type="binding site" evidence="6">
    <location>
        <position position="111"/>
    </location>
    <ligand>
        <name>a divalent metal cation</name>
        <dbReference type="ChEBI" id="CHEBI:60240"/>
        <label>1</label>
    </ligand>
</feature>
<keyword evidence="4 6" id="KW-0479">Metal-binding</keyword>
<gene>
    <name evidence="6" type="primary">map</name>
    <name evidence="9" type="ORF">SAMN05660337_2506</name>
</gene>
<sequence>MRTKISIKSKNDIAKMRKAGLLLQKTHMVARSMVKPGVTTSEINEAVESFISQNGAIALFKGVQGVTPYPAGTCISVNEEVVHGIPGSRVLLEGDLVSIDIGVKLDGWCSDCACSYGVGTVSKEVQDLLNITEGCLNIALTKMKPGIKWRDIAKVMADSARKAGYSVVEELIGHGIGRELWESPDVPNYSTRAIPDFTLEEGMVIAVEPMINMGTHKIFTKSDNWTICTKDRKPSAHFEHSIAITADGVEVLTCDPNGEGWAIW</sequence>
<protein>
    <recommendedName>
        <fullName evidence="6 7">Methionine aminopeptidase</fullName>
        <shortName evidence="6">MAP</shortName>
        <shortName evidence="6">MetAP</shortName>
        <ecNumber evidence="6 7">3.4.11.18</ecNumber>
    </recommendedName>
    <alternativeName>
        <fullName evidence="6">Peptidase M</fullName>
    </alternativeName>
</protein>
<dbReference type="GO" id="GO:0005829">
    <property type="term" value="C:cytosol"/>
    <property type="evidence" value="ECO:0007669"/>
    <property type="project" value="TreeGrafter"/>
</dbReference>
<evidence type="ECO:0000256" key="2">
    <source>
        <dbReference type="ARBA" id="ARBA00022438"/>
    </source>
</evidence>
<dbReference type="Pfam" id="PF00557">
    <property type="entry name" value="Peptidase_M24"/>
    <property type="match status" value="1"/>
</dbReference>
<comment type="cofactor">
    <cofactor evidence="6">
        <name>Co(2+)</name>
        <dbReference type="ChEBI" id="CHEBI:48828"/>
    </cofactor>
    <cofactor evidence="6">
        <name>Zn(2+)</name>
        <dbReference type="ChEBI" id="CHEBI:29105"/>
    </cofactor>
    <cofactor evidence="6">
        <name>Mn(2+)</name>
        <dbReference type="ChEBI" id="CHEBI:29035"/>
    </cofactor>
    <cofactor evidence="6">
        <name>Fe(2+)</name>
        <dbReference type="ChEBI" id="CHEBI:29033"/>
    </cofactor>
    <text evidence="6">Binds 2 divalent metal cations per subunit. Has a high-affinity and a low affinity metal-binding site. The true nature of the physiological cofactor is under debate. The enzyme is active with cobalt, zinc, manganese or divalent iron ions. Most likely, methionine aminopeptidases function as mononuclear Fe(2+)-metalloproteases under physiological conditions, and the catalytically relevant metal-binding site has been assigned to the histidine-containing high-affinity site.</text>
</comment>
<dbReference type="GO" id="GO:0070006">
    <property type="term" value="F:metalloaminopeptidase activity"/>
    <property type="evidence" value="ECO:0007669"/>
    <property type="project" value="UniProtKB-UniRule"/>
</dbReference>
<reference evidence="10" key="1">
    <citation type="submission" date="2016-10" db="EMBL/GenBank/DDBJ databases">
        <authorList>
            <person name="Varghese N."/>
            <person name="Submissions S."/>
        </authorList>
    </citation>
    <scope>NUCLEOTIDE SEQUENCE [LARGE SCALE GENOMIC DNA]</scope>
    <source>
        <strain evidence="10">DSM 16995</strain>
    </source>
</reference>
<accession>A0A1G9IA84</accession>
<feature type="domain" description="Peptidase M24" evidence="8">
    <location>
        <begin position="15"/>
        <end position="246"/>
    </location>
</feature>
<dbReference type="CDD" id="cd01086">
    <property type="entry name" value="MetAP1"/>
    <property type="match status" value="1"/>
</dbReference>
<evidence type="ECO:0000256" key="5">
    <source>
        <dbReference type="ARBA" id="ARBA00022801"/>
    </source>
</evidence>
<evidence type="ECO:0000256" key="1">
    <source>
        <dbReference type="ARBA" id="ARBA00002521"/>
    </source>
</evidence>
<evidence type="ECO:0000256" key="4">
    <source>
        <dbReference type="ARBA" id="ARBA00022723"/>
    </source>
</evidence>
<dbReference type="HAMAP" id="MF_01974">
    <property type="entry name" value="MetAP_1"/>
    <property type="match status" value="1"/>
</dbReference>
<keyword evidence="10" id="KW-1185">Reference proteome</keyword>
<dbReference type="GO" id="GO:0004239">
    <property type="term" value="F:initiator methionyl aminopeptidase activity"/>
    <property type="evidence" value="ECO:0007669"/>
    <property type="project" value="UniProtKB-UniRule"/>
</dbReference>
<dbReference type="RefSeq" id="WP_244512267.1">
    <property type="nucleotide sequence ID" value="NZ_FNGA01000003.1"/>
</dbReference>
<feature type="binding site" evidence="6">
    <location>
        <position position="208"/>
    </location>
    <ligand>
        <name>a divalent metal cation</name>
        <dbReference type="ChEBI" id="CHEBI:60240"/>
        <label>2</label>
        <note>catalytic</note>
    </ligand>
</feature>
<dbReference type="NCBIfam" id="TIGR00500">
    <property type="entry name" value="met_pdase_I"/>
    <property type="match status" value="1"/>
</dbReference>
<dbReference type="PRINTS" id="PR00599">
    <property type="entry name" value="MAPEPTIDASE"/>
</dbReference>
<feature type="binding site" evidence="6">
    <location>
        <position position="83"/>
    </location>
    <ligand>
        <name>substrate</name>
    </ligand>
</feature>
<dbReference type="GO" id="GO:0046872">
    <property type="term" value="F:metal ion binding"/>
    <property type="evidence" value="ECO:0007669"/>
    <property type="project" value="UniProtKB-UniRule"/>
</dbReference>
<dbReference type="Proteomes" id="UP000199053">
    <property type="component" value="Unassembled WGS sequence"/>
</dbReference>
<proteinExistence type="inferred from homology"/>
<feature type="binding site" evidence="6">
    <location>
        <position position="100"/>
    </location>
    <ligand>
        <name>a divalent metal cation</name>
        <dbReference type="ChEBI" id="CHEBI:60240"/>
        <label>1</label>
    </ligand>
</feature>
<feature type="binding site" evidence="6">
    <location>
        <position position="239"/>
    </location>
    <ligand>
        <name>a divalent metal cation</name>
        <dbReference type="ChEBI" id="CHEBI:60240"/>
        <label>1</label>
    </ligand>
</feature>
<comment type="function">
    <text evidence="1 6">Removes the N-terminal methionine from nascent proteins. The N-terminal methionine is often cleaved when the second residue in the primary sequence is small and uncharged (Met-Ala-, Cys, Gly, Pro, Ser, Thr, or Val). Requires deformylation of the N(alpha)-formylated initiator methionine before it can be hydrolyzed.</text>
</comment>